<dbReference type="PROSITE" id="PS51977">
    <property type="entry name" value="WGR"/>
    <property type="match status" value="1"/>
</dbReference>
<evidence type="ECO:0000259" key="1">
    <source>
        <dbReference type="PROSITE" id="PS51977"/>
    </source>
</evidence>
<dbReference type="InterPro" id="IPR036930">
    <property type="entry name" value="WGR_dom_sf"/>
</dbReference>
<dbReference type="AlphaFoldDB" id="A0A2T6ABA5"/>
<keyword evidence="3" id="KW-1185">Reference proteome</keyword>
<dbReference type="OrthoDB" id="5801306at2"/>
<dbReference type="SUPFAM" id="SSF142921">
    <property type="entry name" value="WGR domain-like"/>
    <property type="match status" value="1"/>
</dbReference>
<sequence length="61" mass="7255">MFDAAPQLEVFPRDLEMRRVDPDRNMKRFYRMTVQHDLFGGSSLIREWGRIVTCSPESPRL</sequence>
<organism evidence="2 3">
    <name type="scientific">Gemmobacter caeni</name>
    <dbReference type="NCBI Taxonomy" id="589035"/>
    <lineage>
        <taxon>Bacteria</taxon>
        <taxon>Pseudomonadati</taxon>
        <taxon>Pseudomonadota</taxon>
        <taxon>Alphaproteobacteria</taxon>
        <taxon>Rhodobacterales</taxon>
        <taxon>Paracoccaceae</taxon>
        <taxon>Gemmobacter</taxon>
    </lineage>
</organism>
<comment type="caution">
    <text evidence="2">The sequence shown here is derived from an EMBL/GenBank/DDBJ whole genome shotgun (WGS) entry which is preliminary data.</text>
</comment>
<reference evidence="2 3" key="1">
    <citation type="submission" date="2018-04" db="EMBL/GenBank/DDBJ databases">
        <title>Genomic Encyclopedia of Archaeal and Bacterial Type Strains, Phase II (KMG-II): from individual species to whole genera.</title>
        <authorList>
            <person name="Goeker M."/>
        </authorList>
    </citation>
    <scope>NUCLEOTIDE SEQUENCE [LARGE SCALE GENOMIC DNA]</scope>
    <source>
        <strain evidence="2 3">DSM 21823</strain>
    </source>
</reference>
<dbReference type="InterPro" id="IPR008893">
    <property type="entry name" value="WGR_domain"/>
</dbReference>
<proteinExistence type="predicted"/>
<dbReference type="InterPro" id="IPR049809">
    <property type="entry name" value="YehF/YfeS-like_WGR"/>
</dbReference>
<protein>
    <submittedName>
        <fullName evidence="2">WGR domain-containing protein</fullName>
    </submittedName>
</protein>
<evidence type="ECO:0000313" key="3">
    <source>
        <dbReference type="Proteomes" id="UP000244224"/>
    </source>
</evidence>
<accession>A0A2T6ABA5</accession>
<dbReference type="CDD" id="cd07996">
    <property type="entry name" value="WGR_MMR_like"/>
    <property type="match status" value="1"/>
</dbReference>
<evidence type="ECO:0000313" key="2">
    <source>
        <dbReference type="EMBL" id="PTX41089.1"/>
    </source>
</evidence>
<dbReference type="Pfam" id="PF05406">
    <property type="entry name" value="WGR"/>
    <property type="match status" value="1"/>
</dbReference>
<feature type="domain" description="WGR" evidence="1">
    <location>
        <begin position="7"/>
        <end position="61"/>
    </location>
</feature>
<dbReference type="RefSeq" id="WP_108130862.1">
    <property type="nucleotide sequence ID" value="NZ_QBKP01000033.1"/>
</dbReference>
<name>A0A2T6ABA5_9RHOB</name>
<dbReference type="Proteomes" id="UP000244224">
    <property type="component" value="Unassembled WGS sequence"/>
</dbReference>
<dbReference type="EMBL" id="QBKP01000033">
    <property type="protein sequence ID" value="PTX41089.1"/>
    <property type="molecule type" value="Genomic_DNA"/>
</dbReference>
<gene>
    <name evidence="2" type="ORF">C8N34_13311</name>
</gene>